<dbReference type="Proteomes" id="UP000828390">
    <property type="component" value="Unassembled WGS sequence"/>
</dbReference>
<organism evidence="1 2">
    <name type="scientific">Dreissena polymorpha</name>
    <name type="common">Zebra mussel</name>
    <name type="synonym">Mytilus polymorpha</name>
    <dbReference type="NCBI Taxonomy" id="45954"/>
    <lineage>
        <taxon>Eukaryota</taxon>
        <taxon>Metazoa</taxon>
        <taxon>Spiralia</taxon>
        <taxon>Lophotrochozoa</taxon>
        <taxon>Mollusca</taxon>
        <taxon>Bivalvia</taxon>
        <taxon>Autobranchia</taxon>
        <taxon>Heteroconchia</taxon>
        <taxon>Euheterodonta</taxon>
        <taxon>Imparidentia</taxon>
        <taxon>Neoheterodontei</taxon>
        <taxon>Myida</taxon>
        <taxon>Dreissenoidea</taxon>
        <taxon>Dreissenidae</taxon>
        <taxon>Dreissena</taxon>
    </lineage>
</organism>
<reference evidence="1" key="2">
    <citation type="submission" date="2020-11" db="EMBL/GenBank/DDBJ databases">
        <authorList>
            <person name="McCartney M.A."/>
            <person name="Auch B."/>
            <person name="Kono T."/>
            <person name="Mallez S."/>
            <person name="Becker A."/>
            <person name="Gohl D.M."/>
            <person name="Silverstein K.A.T."/>
            <person name="Koren S."/>
            <person name="Bechman K.B."/>
            <person name="Herman A."/>
            <person name="Abrahante J.E."/>
            <person name="Garbe J."/>
        </authorList>
    </citation>
    <scope>NUCLEOTIDE SEQUENCE</scope>
    <source>
        <strain evidence="1">Duluth1</strain>
        <tissue evidence="1">Whole animal</tissue>
    </source>
</reference>
<evidence type="ECO:0000313" key="2">
    <source>
        <dbReference type="Proteomes" id="UP000828390"/>
    </source>
</evidence>
<proteinExistence type="predicted"/>
<dbReference type="AlphaFoldDB" id="A0A9D4RHR1"/>
<accession>A0A9D4RHR1</accession>
<gene>
    <name evidence="1" type="ORF">DPMN_029799</name>
</gene>
<evidence type="ECO:0000313" key="1">
    <source>
        <dbReference type="EMBL" id="KAH3866700.1"/>
    </source>
</evidence>
<name>A0A9D4RHR1_DREPO</name>
<comment type="caution">
    <text evidence="1">The sequence shown here is derived from an EMBL/GenBank/DDBJ whole genome shotgun (WGS) entry which is preliminary data.</text>
</comment>
<sequence length="65" mass="7421">MGRGMKRRVRKASKRGARRWKAPKITINDGLIRAARVRISNGLFTNRPKTKLYPLEVNALTSNTQ</sequence>
<keyword evidence="2" id="KW-1185">Reference proteome</keyword>
<protein>
    <submittedName>
        <fullName evidence="1">Uncharacterized protein</fullName>
    </submittedName>
</protein>
<reference evidence="1" key="1">
    <citation type="journal article" date="2019" name="bioRxiv">
        <title>The Genome of the Zebra Mussel, Dreissena polymorpha: A Resource for Invasive Species Research.</title>
        <authorList>
            <person name="McCartney M.A."/>
            <person name="Auch B."/>
            <person name="Kono T."/>
            <person name="Mallez S."/>
            <person name="Zhang Y."/>
            <person name="Obille A."/>
            <person name="Becker A."/>
            <person name="Abrahante J.E."/>
            <person name="Garbe J."/>
            <person name="Badalamenti J.P."/>
            <person name="Herman A."/>
            <person name="Mangelson H."/>
            <person name="Liachko I."/>
            <person name="Sullivan S."/>
            <person name="Sone E.D."/>
            <person name="Koren S."/>
            <person name="Silverstein K.A.T."/>
            <person name="Beckman K.B."/>
            <person name="Gohl D.M."/>
        </authorList>
    </citation>
    <scope>NUCLEOTIDE SEQUENCE</scope>
    <source>
        <strain evidence="1">Duluth1</strain>
        <tissue evidence="1">Whole animal</tissue>
    </source>
</reference>
<dbReference type="EMBL" id="JAIWYP010000002">
    <property type="protein sequence ID" value="KAH3866700.1"/>
    <property type="molecule type" value="Genomic_DNA"/>
</dbReference>